<evidence type="ECO:0008006" key="3">
    <source>
        <dbReference type="Google" id="ProtNLM"/>
    </source>
</evidence>
<reference evidence="1 2" key="1">
    <citation type="submission" date="2019-03" db="EMBL/GenBank/DDBJ databases">
        <title>Rhodosporidium diobovatum UCD-FST 08-225 genome sequencing, assembly, and annotation.</title>
        <authorList>
            <person name="Fakankun I.U."/>
            <person name="Fristensky B."/>
            <person name="Levin D.B."/>
        </authorList>
    </citation>
    <scope>NUCLEOTIDE SEQUENCE [LARGE SCALE GENOMIC DNA]</scope>
    <source>
        <strain evidence="1 2">UCD-FST 08-225</strain>
    </source>
</reference>
<comment type="caution">
    <text evidence="1">The sequence shown here is derived from an EMBL/GenBank/DDBJ whole genome shotgun (WGS) entry which is preliminary data.</text>
</comment>
<protein>
    <recommendedName>
        <fullName evidence="3">F-box domain-containing protein</fullName>
    </recommendedName>
</protein>
<proteinExistence type="predicted"/>
<accession>A0A5C5FP46</accession>
<evidence type="ECO:0000313" key="1">
    <source>
        <dbReference type="EMBL" id="TNY18016.1"/>
    </source>
</evidence>
<dbReference type="OrthoDB" id="2529758at2759"/>
<keyword evidence="2" id="KW-1185">Reference proteome</keyword>
<dbReference type="AlphaFoldDB" id="A0A5C5FP46"/>
<dbReference type="Proteomes" id="UP000311382">
    <property type="component" value="Unassembled WGS sequence"/>
</dbReference>
<dbReference type="SUPFAM" id="SSF81383">
    <property type="entry name" value="F-box domain"/>
    <property type="match status" value="1"/>
</dbReference>
<dbReference type="InterPro" id="IPR036047">
    <property type="entry name" value="F-box-like_dom_sf"/>
</dbReference>
<evidence type="ECO:0000313" key="2">
    <source>
        <dbReference type="Proteomes" id="UP000311382"/>
    </source>
</evidence>
<gene>
    <name evidence="1" type="ORF">DMC30DRAFT_80023</name>
</gene>
<name>A0A5C5FP46_9BASI</name>
<dbReference type="EMBL" id="SOZI01000161">
    <property type="protein sequence ID" value="TNY18016.1"/>
    <property type="molecule type" value="Genomic_DNA"/>
</dbReference>
<sequence>MLKCTFDPSNQYDDPAFRYPVQEALDELMRSDSPQLTADGSVPAVRRRIVQTGNFTHYLTVPNEHPSKRARLDTESGDATVLSKKPALRVDGFVALPYDALAEIAWHFFLSDLISLASTSHALRRLFLSGPGRGVWALVRRKSGYVLPDGMSEISFALLMEGSHCQARPVPLFARAASLPSSAHQP</sequence>
<organism evidence="1 2">
    <name type="scientific">Rhodotorula diobovata</name>
    <dbReference type="NCBI Taxonomy" id="5288"/>
    <lineage>
        <taxon>Eukaryota</taxon>
        <taxon>Fungi</taxon>
        <taxon>Dikarya</taxon>
        <taxon>Basidiomycota</taxon>
        <taxon>Pucciniomycotina</taxon>
        <taxon>Microbotryomycetes</taxon>
        <taxon>Sporidiobolales</taxon>
        <taxon>Sporidiobolaceae</taxon>
        <taxon>Rhodotorula</taxon>
    </lineage>
</organism>